<name>X1JSX1_9ZZZZ</name>
<feature type="domain" description="Thiamine pyrophosphate enzyme TPP-binding" evidence="2">
    <location>
        <begin position="22"/>
        <end position="173"/>
    </location>
</feature>
<dbReference type="Gene3D" id="3.40.50.970">
    <property type="match status" value="1"/>
</dbReference>
<dbReference type="GO" id="GO:0050660">
    <property type="term" value="F:flavin adenine dinucleotide binding"/>
    <property type="evidence" value="ECO:0007669"/>
    <property type="project" value="TreeGrafter"/>
</dbReference>
<dbReference type="AlphaFoldDB" id="X1JSX1"/>
<organism evidence="3">
    <name type="scientific">marine sediment metagenome</name>
    <dbReference type="NCBI Taxonomy" id="412755"/>
    <lineage>
        <taxon>unclassified sequences</taxon>
        <taxon>metagenomes</taxon>
        <taxon>ecological metagenomes</taxon>
    </lineage>
</organism>
<proteinExistence type="inferred from homology"/>
<dbReference type="EMBL" id="BARU01042398">
    <property type="protein sequence ID" value="GAH84490.1"/>
    <property type="molecule type" value="Genomic_DNA"/>
</dbReference>
<comment type="similarity">
    <text evidence="1">Belongs to the TPP enzyme family.</text>
</comment>
<dbReference type="PANTHER" id="PTHR18968:SF142">
    <property type="entry name" value="ACETOLACTATE SYNTHASE"/>
    <property type="match status" value="1"/>
</dbReference>
<evidence type="ECO:0000313" key="3">
    <source>
        <dbReference type="EMBL" id="GAH84490.1"/>
    </source>
</evidence>
<feature type="non-terminal residue" evidence="3">
    <location>
        <position position="209"/>
    </location>
</feature>
<dbReference type="GO" id="GO:0009097">
    <property type="term" value="P:isoleucine biosynthetic process"/>
    <property type="evidence" value="ECO:0007669"/>
    <property type="project" value="TreeGrafter"/>
</dbReference>
<dbReference type="CDD" id="cd00568">
    <property type="entry name" value="TPP_enzymes"/>
    <property type="match status" value="1"/>
</dbReference>
<dbReference type="InterPro" id="IPR029061">
    <property type="entry name" value="THDP-binding"/>
</dbReference>
<dbReference type="PANTHER" id="PTHR18968">
    <property type="entry name" value="THIAMINE PYROPHOSPHATE ENZYMES"/>
    <property type="match status" value="1"/>
</dbReference>
<feature type="non-terminal residue" evidence="3">
    <location>
        <position position="1"/>
    </location>
</feature>
<dbReference type="GO" id="GO:0003984">
    <property type="term" value="F:acetolactate synthase activity"/>
    <property type="evidence" value="ECO:0007669"/>
    <property type="project" value="TreeGrafter"/>
</dbReference>
<dbReference type="GO" id="GO:0030976">
    <property type="term" value="F:thiamine pyrophosphate binding"/>
    <property type="evidence" value="ECO:0007669"/>
    <property type="project" value="InterPro"/>
</dbReference>
<evidence type="ECO:0000259" key="2">
    <source>
        <dbReference type="Pfam" id="PF02775"/>
    </source>
</evidence>
<dbReference type="Pfam" id="PF02775">
    <property type="entry name" value="TPP_enzyme_C"/>
    <property type="match status" value="1"/>
</dbReference>
<dbReference type="SUPFAM" id="SSF52518">
    <property type="entry name" value="Thiamin diphosphate-binding fold (THDP-binding)"/>
    <property type="match status" value="1"/>
</dbReference>
<accession>X1JSX1</accession>
<dbReference type="InterPro" id="IPR011766">
    <property type="entry name" value="TPP_enzyme_TPP-bd"/>
</dbReference>
<protein>
    <recommendedName>
        <fullName evidence="2">Thiamine pyrophosphate enzyme TPP-binding domain-containing protein</fullName>
    </recommendedName>
</protein>
<sequence>NSYHFIDRLSKKMRSDSVVVSDAGSVFYVVSQGIKLKENQRYITSGGQAEMGYTLPACIGISFAKGRQEVLGMTGDGSFQLNIQELQTIKYYNLPIKIFVWNNDGYLAIRATQSKFFEKRFIGTDQTCGISFPSTEKIVKAYGLKYFRISKSKELEKDLEEILNYPKAAICEVMCLRDQEIVPSVSSFTKENGMMVSKPLEDMYPFLDR</sequence>
<gene>
    <name evidence="3" type="ORF">S03H2_65153</name>
</gene>
<evidence type="ECO:0000256" key="1">
    <source>
        <dbReference type="ARBA" id="ARBA00007812"/>
    </source>
</evidence>
<reference evidence="3" key="1">
    <citation type="journal article" date="2014" name="Front. Microbiol.">
        <title>High frequency of phylogenetically diverse reductive dehalogenase-homologous genes in deep subseafloor sedimentary metagenomes.</title>
        <authorList>
            <person name="Kawai M."/>
            <person name="Futagami T."/>
            <person name="Toyoda A."/>
            <person name="Takaki Y."/>
            <person name="Nishi S."/>
            <person name="Hori S."/>
            <person name="Arai W."/>
            <person name="Tsubouchi T."/>
            <person name="Morono Y."/>
            <person name="Uchiyama I."/>
            <person name="Ito T."/>
            <person name="Fujiyama A."/>
            <person name="Inagaki F."/>
            <person name="Takami H."/>
        </authorList>
    </citation>
    <scope>NUCLEOTIDE SEQUENCE</scope>
    <source>
        <strain evidence="3">Expedition CK06-06</strain>
    </source>
</reference>
<dbReference type="GO" id="GO:0005948">
    <property type="term" value="C:acetolactate synthase complex"/>
    <property type="evidence" value="ECO:0007669"/>
    <property type="project" value="TreeGrafter"/>
</dbReference>
<comment type="caution">
    <text evidence="3">The sequence shown here is derived from an EMBL/GenBank/DDBJ whole genome shotgun (WGS) entry which is preliminary data.</text>
</comment>
<dbReference type="GO" id="GO:0009099">
    <property type="term" value="P:L-valine biosynthetic process"/>
    <property type="evidence" value="ECO:0007669"/>
    <property type="project" value="TreeGrafter"/>
</dbReference>
<dbReference type="InterPro" id="IPR045229">
    <property type="entry name" value="TPP_enz"/>
</dbReference>